<dbReference type="Pfam" id="PF00126">
    <property type="entry name" value="HTH_1"/>
    <property type="match status" value="1"/>
</dbReference>
<dbReference type="Gene3D" id="1.10.10.10">
    <property type="entry name" value="Winged helix-like DNA-binding domain superfamily/Winged helix DNA-binding domain"/>
    <property type="match status" value="1"/>
</dbReference>
<dbReference type="PANTHER" id="PTHR30346:SF0">
    <property type="entry name" value="HCA OPERON TRANSCRIPTIONAL ACTIVATOR HCAR"/>
    <property type="match status" value="1"/>
</dbReference>
<dbReference type="GO" id="GO:0003677">
    <property type="term" value="F:DNA binding"/>
    <property type="evidence" value="ECO:0007669"/>
    <property type="project" value="UniProtKB-KW"/>
</dbReference>
<dbReference type="PRINTS" id="PR00039">
    <property type="entry name" value="HTHLYSR"/>
</dbReference>
<dbReference type="STRING" id="29354.IO98_07410"/>
<dbReference type="InterPro" id="IPR036390">
    <property type="entry name" value="WH_DNA-bd_sf"/>
</dbReference>
<keyword evidence="2" id="KW-0805">Transcription regulation</keyword>
<evidence type="ECO:0000313" key="7">
    <source>
        <dbReference type="Proteomes" id="UP000028525"/>
    </source>
</evidence>
<dbReference type="EMBL" id="JPME01000010">
    <property type="protein sequence ID" value="KEZ90593.1"/>
    <property type="molecule type" value="Genomic_DNA"/>
</dbReference>
<dbReference type="FunFam" id="1.10.10.10:FF:000001">
    <property type="entry name" value="LysR family transcriptional regulator"/>
    <property type="match status" value="1"/>
</dbReference>
<name>A0A084JNQ9_9FIRM</name>
<dbReference type="InterPro" id="IPR005119">
    <property type="entry name" value="LysR_subst-bd"/>
</dbReference>
<evidence type="ECO:0000256" key="4">
    <source>
        <dbReference type="ARBA" id="ARBA00023163"/>
    </source>
</evidence>
<dbReference type="OrthoDB" id="9803714at2"/>
<dbReference type="Pfam" id="PF03466">
    <property type="entry name" value="LysR_substrate"/>
    <property type="match status" value="1"/>
</dbReference>
<evidence type="ECO:0000256" key="2">
    <source>
        <dbReference type="ARBA" id="ARBA00023015"/>
    </source>
</evidence>
<feature type="domain" description="HTH lysR-type" evidence="5">
    <location>
        <begin position="1"/>
        <end position="58"/>
    </location>
</feature>
<dbReference type="RefSeq" id="WP_038279713.1">
    <property type="nucleotide sequence ID" value="NZ_JPME01000010.1"/>
</dbReference>
<evidence type="ECO:0000256" key="3">
    <source>
        <dbReference type="ARBA" id="ARBA00023125"/>
    </source>
</evidence>
<evidence type="ECO:0000313" key="6">
    <source>
        <dbReference type="EMBL" id="KEZ90593.1"/>
    </source>
</evidence>
<dbReference type="InterPro" id="IPR036388">
    <property type="entry name" value="WH-like_DNA-bd_sf"/>
</dbReference>
<gene>
    <name evidence="6" type="ORF">IO98_07410</name>
</gene>
<dbReference type="Gene3D" id="3.40.190.10">
    <property type="entry name" value="Periplasmic binding protein-like II"/>
    <property type="match status" value="2"/>
</dbReference>
<dbReference type="AlphaFoldDB" id="A0A084JNQ9"/>
<sequence>MTLQQLKYFIEVANSGSINKAAERLFIAQPSLSNALRELETEIGHELLTRTPRGISLTTDGAEFLGYARQVIEQSSLLEQRWLNKKPSRRLCSISTQHYAFAVNAFVNMVKKTDAEEYEYTLREARTFEIVEDVKNLRSELGILYMNNFNRQVLEKLMRENNLTFHPLFTAVPHVFISTSNPLARKKYVTLEDLADYPRLSFEQGDYNSFYFSEEILSTEYAKKDIHVGDRATIFNLMIGLNGYTISTGIVSADLNGDNITAVPLRVNDSIEVGWISHKDIQLSRQAAMYLEELKTVVAEYGVDIKNEL</sequence>
<dbReference type="GO" id="GO:0003700">
    <property type="term" value="F:DNA-binding transcription factor activity"/>
    <property type="evidence" value="ECO:0007669"/>
    <property type="project" value="InterPro"/>
</dbReference>
<evidence type="ECO:0000256" key="1">
    <source>
        <dbReference type="ARBA" id="ARBA00009437"/>
    </source>
</evidence>
<keyword evidence="4" id="KW-0804">Transcription</keyword>
<dbReference type="CDD" id="cd05466">
    <property type="entry name" value="PBP2_LTTR_substrate"/>
    <property type="match status" value="1"/>
</dbReference>
<protein>
    <submittedName>
        <fullName evidence="6">LysR family transcriptional regulator</fullName>
    </submittedName>
</protein>
<evidence type="ECO:0000259" key="5">
    <source>
        <dbReference type="PROSITE" id="PS50931"/>
    </source>
</evidence>
<dbReference type="PROSITE" id="PS50931">
    <property type="entry name" value="HTH_LYSR"/>
    <property type="match status" value="1"/>
</dbReference>
<dbReference type="PANTHER" id="PTHR30346">
    <property type="entry name" value="TRANSCRIPTIONAL DUAL REGULATOR HCAR-RELATED"/>
    <property type="match status" value="1"/>
</dbReference>
<reference evidence="6 7" key="1">
    <citation type="submission" date="2014-07" db="EMBL/GenBank/DDBJ databases">
        <title>Draft genome of Clostridium celerecrescens 152B isolated from sediments associated with methane hydrate from Krishna Godavari basin.</title>
        <authorList>
            <person name="Honkalas V.S."/>
            <person name="Dabir A.P."/>
            <person name="Arora P."/>
            <person name="Dhakephalkar P.K."/>
        </authorList>
    </citation>
    <scope>NUCLEOTIDE SEQUENCE [LARGE SCALE GENOMIC DNA]</scope>
    <source>
        <strain evidence="6 7">152B</strain>
    </source>
</reference>
<proteinExistence type="inferred from homology"/>
<dbReference type="SUPFAM" id="SSF46785">
    <property type="entry name" value="Winged helix' DNA-binding domain"/>
    <property type="match status" value="1"/>
</dbReference>
<dbReference type="GO" id="GO:0032993">
    <property type="term" value="C:protein-DNA complex"/>
    <property type="evidence" value="ECO:0007669"/>
    <property type="project" value="TreeGrafter"/>
</dbReference>
<dbReference type="InterPro" id="IPR000847">
    <property type="entry name" value="LysR_HTH_N"/>
</dbReference>
<comment type="caution">
    <text evidence="6">The sequence shown here is derived from an EMBL/GenBank/DDBJ whole genome shotgun (WGS) entry which is preliminary data.</text>
</comment>
<dbReference type="Proteomes" id="UP000028525">
    <property type="component" value="Unassembled WGS sequence"/>
</dbReference>
<accession>A0A084JNQ9</accession>
<organism evidence="6 7">
    <name type="scientific">Lacrimispora celerecrescens</name>
    <dbReference type="NCBI Taxonomy" id="29354"/>
    <lineage>
        <taxon>Bacteria</taxon>
        <taxon>Bacillati</taxon>
        <taxon>Bacillota</taxon>
        <taxon>Clostridia</taxon>
        <taxon>Lachnospirales</taxon>
        <taxon>Lachnospiraceae</taxon>
        <taxon>Lacrimispora</taxon>
    </lineage>
</organism>
<keyword evidence="7" id="KW-1185">Reference proteome</keyword>
<comment type="similarity">
    <text evidence="1">Belongs to the LysR transcriptional regulatory family.</text>
</comment>
<keyword evidence="3" id="KW-0238">DNA-binding</keyword>
<dbReference type="SUPFAM" id="SSF53850">
    <property type="entry name" value="Periplasmic binding protein-like II"/>
    <property type="match status" value="1"/>
</dbReference>